<sequence>GMEDEILECGGLERKLKVIRLPDENTHFSLTSEIDVELSTSGDNPLWVCVTTENGFQAWSSPIFVFH</sequence>
<name>A0A381WWH9_9ZZZZ</name>
<dbReference type="EMBL" id="UINC01013094">
    <property type="protein sequence ID" value="SVA56790.1"/>
    <property type="molecule type" value="Genomic_DNA"/>
</dbReference>
<reference evidence="1" key="1">
    <citation type="submission" date="2018-05" db="EMBL/GenBank/DDBJ databases">
        <authorList>
            <person name="Lanie J.A."/>
            <person name="Ng W.-L."/>
            <person name="Kazmierczak K.M."/>
            <person name="Andrzejewski T.M."/>
            <person name="Davidsen T.M."/>
            <person name="Wayne K.J."/>
            <person name="Tettelin H."/>
            <person name="Glass J.I."/>
            <person name="Rusch D."/>
            <person name="Podicherti R."/>
            <person name="Tsui H.-C.T."/>
            <person name="Winkler M.E."/>
        </authorList>
    </citation>
    <scope>NUCLEOTIDE SEQUENCE</scope>
</reference>
<gene>
    <name evidence="1" type="ORF">METZ01_LOCUS109644</name>
</gene>
<accession>A0A381WWH9</accession>
<organism evidence="1">
    <name type="scientific">marine metagenome</name>
    <dbReference type="NCBI Taxonomy" id="408172"/>
    <lineage>
        <taxon>unclassified sequences</taxon>
        <taxon>metagenomes</taxon>
        <taxon>ecological metagenomes</taxon>
    </lineage>
</organism>
<proteinExistence type="predicted"/>
<evidence type="ECO:0000313" key="1">
    <source>
        <dbReference type="EMBL" id="SVA56790.1"/>
    </source>
</evidence>
<feature type="non-terminal residue" evidence="1">
    <location>
        <position position="1"/>
    </location>
</feature>
<protein>
    <submittedName>
        <fullName evidence="1">Uncharacterized protein</fullName>
    </submittedName>
</protein>
<dbReference type="AlphaFoldDB" id="A0A381WWH9"/>